<gene>
    <name evidence="2" type="ORF">JQC72_11245</name>
</gene>
<accession>A0ABS2WKT2</accession>
<name>A0ABS2WKT2_9BACL</name>
<dbReference type="EMBL" id="JAFHAP010000009">
    <property type="protein sequence ID" value="MBN2910076.1"/>
    <property type="molecule type" value="Genomic_DNA"/>
</dbReference>
<keyword evidence="1" id="KW-0472">Membrane</keyword>
<dbReference type="RefSeq" id="WP_205495665.1">
    <property type="nucleotide sequence ID" value="NZ_JAFHAP010000009.1"/>
</dbReference>
<evidence type="ECO:0000256" key="1">
    <source>
        <dbReference type="SAM" id="Phobius"/>
    </source>
</evidence>
<keyword evidence="1" id="KW-0812">Transmembrane</keyword>
<feature type="transmembrane region" description="Helical" evidence="1">
    <location>
        <begin position="46"/>
        <end position="65"/>
    </location>
</feature>
<evidence type="ECO:0000313" key="2">
    <source>
        <dbReference type="EMBL" id="MBN2910076.1"/>
    </source>
</evidence>
<sequence length="76" mass="9029">MKQSSVWLDLRFLTGLLFAIYGIMLMVYGMLFHPQTKSLNGWNIDWWWGIATFAFGVLFLAVPLWQWRSKRNRESS</sequence>
<keyword evidence="3" id="KW-1185">Reference proteome</keyword>
<dbReference type="Proteomes" id="UP001177120">
    <property type="component" value="Unassembled WGS sequence"/>
</dbReference>
<proteinExistence type="predicted"/>
<reference evidence="2" key="1">
    <citation type="journal article" date="2024" name="Int. J. Syst. Evol. Microbiol.">
        <title>Polycladomyces zharkentensis sp. nov., a novel thermophilic cellulose- and starch-degrading member of the Bacillota from a geothermal aquifer in Kazakhstan.</title>
        <authorList>
            <person name="Mashzhan A."/>
            <person name="Kistaubayeva A."/>
            <person name="Javier-Lopez R."/>
            <person name="Bissenova U."/>
            <person name="Bissenbay A."/>
            <person name="Birkeland N.K."/>
        </authorList>
    </citation>
    <scope>NUCLEOTIDE SEQUENCE</scope>
    <source>
        <strain evidence="2">ZKZ2T</strain>
    </source>
</reference>
<protein>
    <submittedName>
        <fullName evidence="2">Uncharacterized protein</fullName>
    </submittedName>
</protein>
<comment type="caution">
    <text evidence="2">The sequence shown here is derived from an EMBL/GenBank/DDBJ whole genome shotgun (WGS) entry which is preliminary data.</text>
</comment>
<feature type="transmembrane region" description="Helical" evidence="1">
    <location>
        <begin position="12"/>
        <end position="34"/>
    </location>
</feature>
<keyword evidence="1" id="KW-1133">Transmembrane helix</keyword>
<evidence type="ECO:0000313" key="3">
    <source>
        <dbReference type="Proteomes" id="UP001177120"/>
    </source>
</evidence>
<organism evidence="2 3">
    <name type="scientific">Polycladomyces zharkentensis</name>
    <dbReference type="NCBI Taxonomy" id="2807616"/>
    <lineage>
        <taxon>Bacteria</taxon>
        <taxon>Bacillati</taxon>
        <taxon>Bacillota</taxon>
        <taxon>Bacilli</taxon>
        <taxon>Bacillales</taxon>
        <taxon>Thermoactinomycetaceae</taxon>
        <taxon>Polycladomyces</taxon>
    </lineage>
</organism>